<feature type="compositionally biased region" description="Polar residues" evidence="1">
    <location>
        <begin position="113"/>
        <end position="123"/>
    </location>
</feature>
<feature type="signal peptide" evidence="3">
    <location>
        <begin position="1"/>
        <end position="19"/>
    </location>
</feature>
<keyword evidence="3" id="KW-0732">Signal</keyword>
<reference evidence="4" key="1">
    <citation type="submission" date="2021-01" db="EMBL/GenBank/DDBJ databases">
        <authorList>
            <person name="Corre E."/>
            <person name="Pelletier E."/>
            <person name="Niang G."/>
            <person name="Scheremetjew M."/>
            <person name="Finn R."/>
            <person name="Kale V."/>
            <person name="Holt S."/>
            <person name="Cochrane G."/>
            <person name="Meng A."/>
            <person name="Brown T."/>
            <person name="Cohen L."/>
        </authorList>
    </citation>
    <scope>NUCLEOTIDE SEQUENCE</scope>
</reference>
<gene>
    <name evidence="4" type="ORF">NSCI0253_LOCUS23352</name>
</gene>
<name>A0A7S1ABQ9_NOCSC</name>
<evidence type="ECO:0000313" key="4">
    <source>
        <dbReference type="EMBL" id="CAD8849002.1"/>
    </source>
</evidence>
<evidence type="ECO:0000256" key="1">
    <source>
        <dbReference type="SAM" id="MobiDB-lite"/>
    </source>
</evidence>
<evidence type="ECO:0000256" key="3">
    <source>
        <dbReference type="SAM" id="SignalP"/>
    </source>
</evidence>
<dbReference type="EMBL" id="HBFQ01033199">
    <property type="protein sequence ID" value="CAD8849002.1"/>
    <property type="molecule type" value="Transcribed_RNA"/>
</dbReference>
<feature type="chain" id="PRO_5030823154" evidence="3">
    <location>
        <begin position="20"/>
        <end position="350"/>
    </location>
</feature>
<protein>
    <submittedName>
        <fullName evidence="4">Uncharacterized protein</fullName>
    </submittedName>
</protein>
<keyword evidence="2" id="KW-0812">Transmembrane</keyword>
<accession>A0A7S1ABQ9</accession>
<keyword evidence="2" id="KW-0472">Membrane</keyword>
<organism evidence="4">
    <name type="scientific">Noctiluca scintillans</name>
    <name type="common">Sea sparkle</name>
    <name type="synonym">Red tide dinoflagellate</name>
    <dbReference type="NCBI Taxonomy" id="2966"/>
    <lineage>
        <taxon>Eukaryota</taxon>
        <taxon>Sar</taxon>
        <taxon>Alveolata</taxon>
        <taxon>Dinophyceae</taxon>
        <taxon>Noctilucales</taxon>
        <taxon>Noctilucaceae</taxon>
        <taxon>Noctiluca</taxon>
    </lineage>
</organism>
<keyword evidence="2" id="KW-1133">Transmembrane helix</keyword>
<dbReference type="AlphaFoldDB" id="A0A7S1ABQ9"/>
<feature type="region of interest" description="Disordered" evidence="1">
    <location>
        <begin position="99"/>
        <end position="123"/>
    </location>
</feature>
<sequence length="350" mass="37970">MASMLRFLLFVQYSVVVHSLRETSGSVAQLRSEGSSLRSLMTQMKLSSLASEKRLQAGLGGSDTTVIVLVILFPVFVVLVGLIGYFLYTSSQKSFAHKYTPPADRVTSDDRTPLSQASEKSMTPGYSTDYGYLESKIFPNTTPPSNLSMSGSGYERRREDVILQGMVVPQEGGLQFTLPGTIKPHKQSATLDVKKIAHEETLLRLVMDEAAAADSGVLALMDNDFALVFIDTSAAVALKGEPSPPDENRRVVIKQSVMESHTQFLPWGVVQKVRPNIFEARRCRGDGQLGNVLASVIASGPTMSVTNPQNQLIAAVRGVSPDTNIRVLTVQYDVDALFMISLVVAVGKLA</sequence>
<evidence type="ECO:0000256" key="2">
    <source>
        <dbReference type="SAM" id="Phobius"/>
    </source>
</evidence>
<proteinExistence type="predicted"/>
<feature type="transmembrane region" description="Helical" evidence="2">
    <location>
        <begin position="66"/>
        <end position="88"/>
    </location>
</feature>